<dbReference type="GO" id="GO:0008483">
    <property type="term" value="F:transaminase activity"/>
    <property type="evidence" value="ECO:0007669"/>
    <property type="project" value="TreeGrafter"/>
</dbReference>
<dbReference type="GO" id="GO:0000271">
    <property type="term" value="P:polysaccharide biosynthetic process"/>
    <property type="evidence" value="ECO:0007669"/>
    <property type="project" value="TreeGrafter"/>
</dbReference>
<dbReference type="Gene3D" id="3.90.1150.10">
    <property type="entry name" value="Aspartate Aminotransferase, domain 1"/>
    <property type="match status" value="1"/>
</dbReference>
<evidence type="ECO:0000313" key="5">
    <source>
        <dbReference type="EMBL" id="TCK84911.1"/>
    </source>
</evidence>
<evidence type="ECO:0000256" key="4">
    <source>
        <dbReference type="RuleBase" id="RU004508"/>
    </source>
</evidence>
<dbReference type="InterPro" id="IPR015422">
    <property type="entry name" value="PyrdxlP-dep_Trfase_small"/>
</dbReference>
<dbReference type="GO" id="GO:0030170">
    <property type="term" value="F:pyridoxal phosphate binding"/>
    <property type="evidence" value="ECO:0007669"/>
    <property type="project" value="TreeGrafter"/>
</dbReference>
<name>A0A4V2PY75_9SPHI</name>
<dbReference type="InterPro" id="IPR000653">
    <property type="entry name" value="DegT/StrS_aminotransferase"/>
</dbReference>
<accession>A0A4V2PY75</accession>
<sequence length="399" mass="45171">MKKQFIPYSSQHITDEDIQAVIETLKSDYLTQGPKIAEFENAFAKYIGSSYAVSVANGTAALHLCALALDVKEGDKVITSPITFAASANCVRYCGGEIVFGDIDLQTYLLDVNSVKSLLESSPSGTYKGIIPIDFGGRAVNLEVFRELADEYNLWIIEDACHAPGGYFTNSDNQKQNCGNGNYAELAVFSFHPVKHIASGEGGMITTNDERLYKKLLQLRTHGIVKSDKDFTNSIEFAGGEESYPGWYMEMQLLGFNYRLTDFQAALGLSQLGRADEGLIKRRSIAKTYEDAFNGQSYIKGQSGVIEGHAYHLYILEVEDRLGLYNYLRQNNIFSQIHYIPCHLMPYYRQFGWKEGDRLHSEKYYKHCLSLPMYPTLSYEEQEFVINKVKEFYNEVRNK</sequence>
<dbReference type="Proteomes" id="UP000294616">
    <property type="component" value="Unassembled WGS sequence"/>
</dbReference>
<organism evidence="5 6">
    <name type="scientific">Albibacterium bauzanense</name>
    <dbReference type="NCBI Taxonomy" id="653929"/>
    <lineage>
        <taxon>Bacteria</taxon>
        <taxon>Pseudomonadati</taxon>
        <taxon>Bacteroidota</taxon>
        <taxon>Sphingobacteriia</taxon>
        <taxon>Sphingobacteriales</taxon>
        <taxon>Sphingobacteriaceae</taxon>
        <taxon>Albibacterium</taxon>
    </lineage>
</organism>
<dbReference type="RefSeq" id="WP_132220671.1">
    <property type="nucleotide sequence ID" value="NZ_SMGO01000001.1"/>
</dbReference>
<dbReference type="InterPro" id="IPR015421">
    <property type="entry name" value="PyrdxlP-dep_Trfase_major"/>
</dbReference>
<dbReference type="Pfam" id="PF01041">
    <property type="entry name" value="DegT_DnrJ_EryC1"/>
    <property type="match status" value="1"/>
</dbReference>
<dbReference type="EMBL" id="SMGO01000001">
    <property type="protein sequence ID" value="TCK84911.1"/>
    <property type="molecule type" value="Genomic_DNA"/>
</dbReference>
<evidence type="ECO:0000256" key="1">
    <source>
        <dbReference type="ARBA" id="ARBA00037999"/>
    </source>
</evidence>
<comment type="similarity">
    <text evidence="1 4">Belongs to the DegT/DnrJ/EryC1 family.</text>
</comment>
<feature type="active site" description="Proton acceptor" evidence="2">
    <location>
        <position position="195"/>
    </location>
</feature>
<dbReference type="CDD" id="cd00616">
    <property type="entry name" value="AHBA_syn"/>
    <property type="match status" value="1"/>
</dbReference>
<keyword evidence="3 4" id="KW-0663">Pyridoxal phosphate</keyword>
<reference evidence="5 6" key="1">
    <citation type="submission" date="2019-03" db="EMBL/GenBank/DDBJ databases">
        <title>Genomic Encyclopedia of Archaeal and Bacterial Type Strains, Phase II (KMG-II): from individual species to whole genera.</title>
        <authorList>
            <person name="Goeker M."/>
        </authorList>
    </citation>
    <scope>NUCLEOTIDE SEQUENCE [LARGE SCALE GENOMIC DNA]</scope>
    <source>
        <strain evidence="5 6">DSM 22554</strain>
    </source>
</reference>
<proteinExistence type="inferred from homology"/>
<evidence type="ECO:0000313" key="6">
    <source>
        <dbReference type="Proteomes" id="UP000294616"/>
    </source>
</evidence>
<protein>
    <recommendedName>
        <fullName evidence="7">UDP-4-amino-4, 6-dideoxy-N-acetyl-beta-L-altrosamine transaminase</fullName>
    </recommendedName>
</protein>
<dbReference type="PANTHER" id="PTHR30244:SF34">
    <property type="entry name" value="DTDP-4-AMINO-4,6-DIDEOXYGALACTOSE TRANSAMINASE"/>
    <property type="match status" value="1"/>
</dbReference>
<feature type="modified residue" description="N6-(pyridoxal phosphate)lysine" evidence="3">
    <location>
        <position position="195"/>
    </location>
</feature>
<comment type="caution">
    <text evidence="5">The sequence shown here is derived from an EMBL/GenBank/DDBJ whole genome shotgun (WGS) entry which is preliminary data.</text>
</comment>
<dbReference type="OrthoDB" id="9810913at2"/>
<dbReference type="PIRSF" id="PIRSF000390">
    <property type="entry name" value="PLP_StrS"/>
    <property type="match status" value="1"/>
</dbReference>
<evidence type="ECO:0000256" key="2">
    <source>
        <dbReference type="PIRSR" id="PIRSR000390-1"/>
    </source>
</evidence>
<dbReference type="InterPro" id="IPR020026">
    <property type="entry name" value="PseC"/>
</dbReference>
<dbReference type="PANTHER" id="PTHR30244">
    <property type="entry name" value="TRANSAMINASE"/>
    <property type="match status" value="1"/>
</dbReference>
<dbReference type="AlphaFoldDB" id="A0A4V2PY75"/>
<keyword evidence="6" id="KW-1185">Reference proteome</keyword>
<evidence type="ECO:0008006" key="7">
    <source>
        <dbReference type="Google" id="ProtNLM"/>
    </source>
</evidence>
<dbReference type="NCBIfam" id="TIGR03588">
    <property type="entry name" value="PseC"/>
    <property type="match status" value="1"/>
</dbReference>
<dbReference type="SUPFAM" id="SSF53383">
    <property type="entry name" value="PLP-dependent transferases"/>
    <property type="match status" value="1"/>
</dbReference>
<gene>
    <name evidence="5" type="ORF">C8N28_0207</name>
</gene>
<dbReference type="Gene3D" id="3.40.640.10">
    <property type="entry name" value="Type I PLP-dependent aspartate aminotransferase-like (Major domain)"/>
    <property type="match status" value="1"/>
</dbReference>
<evidence type="ECO:0000256" key="3">
    <source>
        <dbReference type="PIRSR" id="PIRSR000390-2"/>
    </source>
</evidence>
<dbReference type="InterPro" id="IPR015424">
    <property type="entry name" value="PyrdxlP-dep_Trfase"/>
</dbReference>